<keyword evidence="6" id="KW-1185">Reference proteome</keyword>
<dbReference type="CDD" id="cd17256">
    <property type="entry name" value="RMtype1_S_EcoJA65PI-TRD1-CR1_like"/>
    <property type="match status" value="1"/>
</dbReference>
<keyword evidence="5" id="KW-0614">Plasmid</keyword>
<protein>
    <submittedName>
        <fullName evidence="5">Restriction endonuclease subunit S</fullName>
        <ecNumber evidence="5">3.1.21.-</ecNumber>
    </submittedName>
</protein>
<dbReference type="GO" id="GO:0004519">
    <property type="term" value="F:endonuclease activity"/>
    <property type="evidence" value="ECO:0007669"/>
    <property type="project" value="UniProtKB-KW"/>
</dbReference>
<keyword evidence="5" id="KW-0378">Hydrolase</keyword>
<feature type="domain" description="Type I restriction modification DNA specificity" evidence="4">
    <location>
        <begin position="54"/>
        <end position="159"/>
    </location>
</feature>
<comment type="similarity">
    <text evidence="1">Belongs to the type-I restriction system S methylase family.</text>
</comment>
<dbReference type="EMBL" id="CP097637">
    <property type="protein sequence ID" value="URI11980.1"/>
    <property type="molecule type" value="Genomic_DNA"/>
</dbReference>
<dbReference type="InterPro" id="IPR000055">
    <property type="entry name" value="Restrct_endonuc_typeI_TRD"/>
</dbReference>
<dbReference type="Gene3D" id="3.90.220.20">
    <property type="entry name" value="DNA methylase specificity domains"/>
    <property type="match status" value="2"/>
</dbReference>
<name>A0ABY4SHE1_AQUTE</name>
<dbReference type="InterPro" id="IPR052021">
    <property type="entry name" value="Type-I_RS_S_subunit"/>
</dbReference>
<organism evidence="5 6">
    <name type="scientific">Aquincola tertiaricarbonis</name>
    <dbReference type="NCBI Taxonomy" id="391953"/>
    <lineage>
        <taxon>Bacteria</taxon>
        <taxon>Pseudomonadati</taxon>
        <taxon>Pseudomonadota</taxon>
        <taxon>Betaproteobacteria</taxon>
        <taxon>Burkholderiales</taxon>
        <taxon>Sphaerotilaceae</taxon>
        <taxon>Aquincola</taxon>
    </lineage>
</organism>
<keyword evidence="2" id="KW-0680">Restriction system</keyword>
<feature type="domain" description="Type I restriction modification DNA specificity" evidence="4">
    <location>
        <begin position="257"/>
        <end position="360"/>
    </location>
</feature>
<keyword evidence="5" id="KW-0540">Nuclease</keyword>
<dbReference type="PANTHER" id="PTHR30408">
    <property type="entry name" value="TYPE-1 RESTRICTION ENZYME ECOKI SPECIFICITY PROTEIN"/>
    <property type="match status" value="1"/>
</dbReference>
<reference evidence="5" key="1">
    <citation type="submission" date="2022-05" db="EMBL/GenBank/DDBJ databases">
        <title>An RpoN-dependent PEP-CTERM gene is involved in floc formation of an Aquincola tertiaricarbonis strain.</title>
        <authorList>
            <person name="Qiu D."/>
            <person name="Xia M."/>
        </authorList>
    </citation>
    <scope>NUCLEOTIDE SEQUENCE</scope>
    <source>
        <strain evidence="5">RN12</strain>
        <plasmid evidence="5">A</plasmid>
    </source>
</reference>
<gene>
    <name evidence="5" type="ORF">MW290_32145</name>
</gene>
<evidence type="ECO:0000313" key="6">
    <source>
        <dbReference type="Proteomes" id="UP001056201"/>
    </source>
</evidence>
<dbReference type="SUPFAM" id="SSF116734">
    <property type="entry name" value="DNA methylase specificity domain"/>
    <property type="match status" value="2"/>
</dbReference>
<dbReference type="Pfam" id="PF01420">
    <property type="entry name" value="Methylase_S"/>
    <property type="match status" value="2"/>
</dbReference>
<dbReference type="Proteomes" id="UP001056201">
    <property type="component" value="Plasmid A"/>
</dbReference>
<dbReference type="EC" id="3.1.21.-" evidence="5"/>
<evidence type="ECO:0000259" key="4">
    <source>
        <dbReference type="Pfam" id="PF01420"/>
    </source>
</evidence>
<evidence type="ECO:0000256" key="1">
    <source>
        <dbReference type="ARBA" id="ARBA00010923"/>
    </source>
</evidence>
<evidence type="ECO:0000256" key="3">
    <source>
        <dbReference type="ARBA" id="ARBA00023125"/>
    </source>
</evidence>
<keyword evidence="3" id="KW-0238">DNA-binding</keyword>
<dbReference type="PANTHER" id="PTHR30408:SF12">
    <property type="entry name" value="TYPE I RESTRICTION ENZYME MJAVIII SPECIFICITY SUBUNIT"/>
    <property type="match status" value="1"/>
</dbReference>
<evidence type="ECO:0000313" key="5">
    <source>
        <dbReference type="EMBL" id="URI11980.1"/>
    </source>
</evidence>
<dbReference type="GO" id="GO:0016787">
    <property type="term" value="F:hydrolase activity"/>
    <property type="evidence" value="ECO:0007669"/>
    <property type="project" value="UniProtKB-KW"/>
</dbReference>
<evidence type="ECO:0000256" key="2">
    <source>
        <dbReference type="ARBA" id="ARBA00022747"/>
    </source>
</evidence>
<proteinExistence type="inferred from homology"/>
<dbReference type="InterPro" id="IPR044946">
    <property type="entry name" value="Restrct_endonuc_typeI_TRD_sf"/>
</dbReference>
<geneLocation type="plasmid" evidence="5 6">
    <name>A</name>
</geneLocation>
<keyword evidence="5" id="KW-0255">Endonuclease</keyword>
<accession>A0ABY4SHE1</accession>
<dbReference type="RefSeq" id="WP_250200170.1">
    <property type="nucleotide sequence ID" value="NZ_CP097637.1"/>
</dbReference>
<sequence>MFDLLMAQSSQSVEPPRIPGRFREPKPYLRNLNVRWFDFDLTNVLQMRFEASEAERYTVRKGDLVICEGGYPGRAAVWDFDEPVYFQKALHRVRFHDPGYARWCLYYLLYQDVIGQLRAHFNGAGIQHFTGEALAKFEIPVPPIDEACRLVALLDEAFEGIATAKANTEKSLQNAREWSARQLATALGAASVGGRSDTLEKLVAPSCTLSYGIVQPGEDVPDGLPVVRPVDLGDRNVYANSLKRIDPALARSYARTTLEGNDLLLCVRGTTGTVAVADPALAGANVTRGIVPIRFDPQTISQALGYYLLRSEPVQAQIRAKTYGTALMQINIGDLRKIVVAFPPLEEQAALVEKLDAIQEAADQLADVYARKLAALTELKHSLLHQAFTGGLSPQNDRPLRGHDLPLCTQ</sequence>